<keyword evidence="3" id="KW-0808">Transferase</keyword>
<feature type="domain" description="GST N-terminal" evidence="1">
    <location>
        <begin position="1"/>
        <end position="81"/>
    </location>
</feature>
<dbReference type="GO" id="GO:0016740">
    <property type="term" value="F:transferase activity"/>
    <property type="evidence" value="ECO:0007669"/>
    <property type="project" value="UniProtKB-KW"/>
</dbReference>
<dbReference type="SUPFAM" id="SSF52833">
    <property type="entry name" value="Thioredoxin-like"/>
    <property type="match status" value="1"/>
</dbReference>
<dbReference type="PROSITE" id="PS50405">
    <property type="entry name" value="GST_CTER"/>
    <property type="match status" value="1"/>
</dbReference>
<dbReference type="OrthoDB" id="9810080at2"/>
<protein>
    <submittedName>
        <fullName evidence="3">Glutathione S-transferase</fullName>
    </submittedName>
</protein>
<dbReference type="Gene3D" id="1.20.1050.10">
    <property type="match status" value="1"/>
</dbReference>
<gene>
    <name evidence="3" type="ORF">BST96_00805</name>
</gene>
<dbReference type="Proteomes" id="UP000193450">
    <property type="component" value="Chromosome"/>
</dbReference>
<dbReference type="PROSITE" id="PS50404">
    <property type="entry name" value="GST_NTER"/>
    <property type="match status" value="1"/>
</dbReference>
<evidence type="ECO:0000313" key="3">
    <source>
        <dbReference type="EMBL" id="ARN72778.1"/>
    </source>
</evidence>
<dbReference type="Pfam" id="PF13409">
    <property type="entry name" value="GST_N_2"/>
    <property type="match status" value="1"/>
</dbReference>
<dbReference type="Pfam" id="PF00043">
    <property type="entry name" value="GST_C"/>
    <property type="match status" value="1"/>
</dbReference>
<sequence>MKLYTFEIAPNPRRLKLFMQYKGIAIETETINIGEKEQFAESYKAINPSCTVPTLVLDDGSTLIDVISACLYLESVYPDKPLLGSSPLEQAQIVGWDHKIFVEGLTAVAEMLRNRGEFFQGRGLPGGAEVEQIPALIERGQKRLQAFFQVLEANLAERDYLVGDGISLADIDAFVLCDFAGWVKESIPEDCTQLQSWYQRVGKELGE</sequence>
<dbReference type="KEGG" id="osg:BST96_00805"/>
<evidence type="ECO:0000259" key="2">
    <source>
        <dbReference type="PROSITE" id="PS50405"/>
    </source>
</evidence>
<dbReference type="CDD" id="cd03051">
    <property type="entry name" value="GST_N_GTT2_like"/>
    <property type="match status" value="1"/>
</dbReference>
<evidence type="ECO:0000259" key="1">
    <source>
        <dbReference type="PROSITE" id="PS50404"/>
    </source>
</evidence>
<name>A0A1X9N3K5_9GAMM</name>
<keyword evidence="4" id="KW-1185">Reference proteome</keyword>
<reference evidence="3 4" key="1">
    <citation type="submission" date="2016-11" db="EMBL/GenBank/DDBJ databases">
        <title>Trade-off between light-utilization and light-protection in marine flavobacteria.</title>
        <authorList>
            <person name="Kumagai Y."/>
        </authorList>
    </citation>
    <scope>NUCLEOTIDE SEQUENCE [LARGE SCALE GENOMIC DNA]</scope>
    <source>
        <strain evidence="3 4">NBRC 107125</strain>
    </source>
</reference>
<proteinExistence type="predicted"/>
<dbReference type="SUPFAM" id="SSF47616">
    <property type="entry name" value="GST C-terminal domain-like"/>
    <property type="match status" value="1"/>
</dbReference>
<dbReference type="EMBL" id="CP019343">
    <property type="protein sequence ID" value="ARN72778.1"/>
    <property type="molecule type" value="Genomic_DNA"/>
</dbReference>
<dbReference type="InterPro" id="IPR010987">
    <property type="entry name" value="Glutathione-S-Trfase_C-like"/>
</dbReference>
<dbReference type="InterPro" id="IPR036249">
    <property type="entry name" value="Thioredoxin-like_sf"/>
</dbReference>
<dbReference type="SFLD" id="SFLDS00019">
    <property type="entry name" value="Glutathione_Transferase_(cytos"/>
    <property type="match status" value="1"/>
</dbReference>
<dbReference type="SFLD" id="SFLDG00358">
    <property type="entry name" value="Main_(cytGST)"/>
    <property type="match status" value="1"/>
</dbReference>
<dbReference type="InterPro" id="IPR004045">
    <property type="entry name" value="Glutathione_S-Trfase_N"/>
</dbReference>
<accession>A0A1X9N3K5</accession>
<dbReference type="RefSeq" id="WP_085756868.1">
    <property type="nucleotide sequence ID" value="NZ_CP019343.1"/>
</dbReference>
<feature type="domain" description="GST C-terminal" evidence="2">
    <location>
        <begin position="86"/>
        <end position="207"/>
    </location>
</feature>
<dbReference type="AlphaFoldDB" id="A0A1X9N3K5"/>
<dbReference type="InterPro" id="IPR004046">
    <property type="entry name" value="GST_C"/>
</dbReference>
<dbReference type="InterPro" id="IPR034345">
    <property type="entry name" value="Gtt2-like_N"/>
</dbReference>
<dbReference type="InterPro" id="IPR040079">
    <property type="entry name" value="Glutathione_S-Trfase"/>
</dbReference>
<dbReference type="PANTHER" id="PTHR44051:SF8">
    <property type="entry name" value="GLUTATHIONE S-TRANSFERASE GSTA"/>
    <property type="match status" value="1"/>
</dbReference>
<evidence type="ECO:0000313" key="4">
    <source>
        <dbReference type="Proteomes" id="UP000193450"/>
    </source>
</evidence>
<organism evidence="3 4">
    <name type="scientific">Oceanicoccus sagamiensis</name>
    <dbReference type="NCBI Taxonomy" id="716816"/>
    <lineage>
        <taxon>Bacteria</taxon>
        <taxon>Pseudomonadati</taxon>
        <taxon>Pseudomonadota</taxon>
        <taxon>Gammaproteobacteria</taxon>
        <taxon>Cellvibrionales</taxon>
        <taxon>Spongiibacteraceae</taxon>
        <taxon>Oceanicoccus</taxon>
    </lineage>
</organism>
<dbReference type="InterPro" id="IPR036282">
    <property type="entry name" value="Glutathione-S-Trfase_C_sf"/>
</dbReference>
<dbReference type="PANTHER" id="PTHR44051">
    <property type="entry name" value="GLUTATHIONE S-TRANSFERASE-RELATED"/>
    <property type="match status" value="1"/>
</dbReference>
<dbReference type="STRING" id="716816.BST96_00805"/>
<dbReference type="Gene3D" id="3.40.30.10">
    <property type="entry name" value="Glutaredoxin"/>
    <property type="match status" value="1"/>
</dbReference>